<evidence type="ECO:0000313" key="2">
    <source>
        <dbReference type="Proteomes" id="UP000281975"/>
    </source>
</evidence>
<dbReference type="EMBL" id="RBIN01000002">
    <property type="protein sequence ID" value="RKR06797.1"/>
    <property type="molecule type" value="Genomic_DNA"/>
</dbReference>
<dbReference type="OrthoDB" id="6183689at2"/>
<dbReference type="AlphaFoldDB" id="A0A420WZV4"/>
<reference evidence="1 2" key="1">
    <citation type="submission" date="2018-10" db="EMBL/GenBank/DDBJ databases">
        <title>Genomic Encyclopedia of Type Strains, Phase IV (KMG-IV): sequencing the most valuable type-strain genomes for metagenomic binning, comparative biology and taxonomic classification.</title>
        <authorList>
            <person name="Goeker M."/>
        </authorList>
    </citation>
    <scope>NUCLEOTIDE SEQUENCE [LARGE SCALE GENOMIC DNA]</scope>
    <source>
        <strain evidence="1 2">DSM 23229</strain>
    </source>
</reference>
<name>A0A420WZV4_9GAMM</name>
<evidence type="ECO:0000313" key="1">
    <source>
        <dbReference type="EMBL" id="RKR06797.1"/>
    </source>
</evidence>
<proteinExistence type="predicted"/>
<keyword evidence="2" id="KW-1185">Reference proteome</keyword>
<sequence>MMRMTLDLHCSHCGSNCFLLPMERGEGGEVQCSRCQAVRCSTLHLEKALMAVGQTTAYRRPGL</sequence>
<protein>
    <submittedName>
        <fullName evidence="1">Uncharacterized protein</fullName>
    </submittedName>
</protein>
<organism evidence="1 2">
    <name type="scientific">Kushneria sinocarnis</name>
    <dbReference type="NCBI Taxonomy" id="595502"/>
    <lineage>
        <taxon>Bacteria</taxon>
        <taxon>Pseudomonadati</taxon>
        <taxon>Pseudomonadota</taxon>
        <taxon>Gammaproteobacteria</taxon>
        <taxon>Oceanospirillales</taxon>
        <taxon>Halomonadaceae</taxon>
        <taxon>Kushneria</taxon>
    </lineage>
</organism>
<dbReference type="RefSeq" id="WP_121171478.1">
    <property type="nucleotide sequence ID" value="NZ_RBIN01000002.1"/>
</dbReference>
<gene>
    <name evidence="1" type="ORF">C7446_0795</name>
</gene>
<comment type="caution">
    <text evidence="1">The sequence shown here is derived from an EMBL/GenBank/DDBJ whole genome shotgun (WGS) entry which is preliminary data.</text>
</comment>
<accession>A0A420WZV4</accession>
<dbReference type="Proteomes" id="UP000281975">
    <property type="component" value="Unassembled WGS sequence"/>
</dbReference>